<gene>
    <name evidence="3" type="ORF">ENS64_08495</name>
</gene>
<dbReference type="InterPro" id="IPR035959">
    <property type="entry name" value="RutC-like_sf"/>
</dbReference>
<dbReference type="Pfam" id="PF01042">
    <property type="entry name" value="Ribonuc_L-PSP"/>
    <property type="match status" value="3"/>
</dbReference>
<comment type="caution">
    <text evidence="3">The sequence shown here is derived from an EMBL/GenBank/DDBJ whole genome shotgun (WGS) entry which is preliminary data.</text>
</comment>
<dbReference type="GO" id="GO:0005829">
    <property type="term" value="C:cytosol"/>
    <property type="evidence" value="ECO:0007669"/>
    <property type="project" value="TreeGrafter"/>
</dbReference>
<evidence type="ECO:0000256" key="2">
    <source>
        <dbReference type="SAM" id="MobiDB-lite"/>
    </source>
</evidence>
<sequence>MHGQGSQHAAGHGEVSGRRPCGSQASVSCPSHTARPQCVGAIPARRETPAPPKGRRVTRADCTSDPLDCRGAASRVNRQHRNRGTLGGAATRNRVCPDSTRPRALRTMKLADQPLLAGGIRMSGASAGMLAWFLSTAVWGAEVTAIDPQPSAGRSAAIVVADGPLLHTGQLLPGGPFVAPTAPDEQVRQVFSRLEDVLKANHSRPADVVKLNFYVAHPSVMERIDQELAARYAGPAPPAVSVVQTAFAHGGVMVAVDAVARTAGPAPDRVVRAKPSAADRPANTALMPPGPHVYISGQAEKGDGTLADATRQTMRSLIETLRFLELSTADVVHVKAFLTPIADAAAARQAILAAFPEEAAPPVSFVEWISSLPIEIELIASARPRPGAPRIEYLTPPGMTASPIFARVVRVNVPQRVYTSGLFGRKEPQSAEEVHDLFAELKRIVEAGGSDLRHLAKATYYVSDDAVSRLLNEIRPEYYAPDRPPAASKAMVAGTGRPGRRITLDMIAVPKE</sequence>
<evidence type="ECO:0000256" key="1">
    <source>
        <dbReference type="ARBA" id="ARBA00010552"/>
    </source>
</evidence>
<evidence type="ECO:0000313" key="3">
    <source>
        <dbReference type="EMBL" id="HGT39286.1"/>
    </source>
</evidence>
<dbReference type="InterPro" id="IPR006175">
    <property type="entry name" value="YjgF/YER057c/UK114"/>
</dbReference>
<protein>
    <submittedName>
        <fullName evidence="3">RidA family protein</fullName>
    </submittedName>
</protein>
<feature type="compositionally biased region" description="Low complexity" evidence="2">
    <location>
        <begin position="1"/>
        <end position="13"/>
    </location>
</feature>
<dbReference type="PANTHER" id="PTHR11803:SF58">
    <property type="entry name" value="PROTEIN HMF1-RELATED"/>
    <property type="match status" value="1"/>
</dbReference>
<dbReference type="SUPFAM" id="SSF55298">
    <property type="entry name" value="YjgF-like"/>
    <property type="match status" value="3"/>
</dbReference>
<reference evidence="3" key="1">
    <citation type="journal article" date="2020" name="mSystems">
        <title>Genome- and Community-Level Interaction Insights into Carbon Utilization and Element Cycling Functions of Hydrothermarchaeota in Hydrothermal Sediment.</title>
        <authorList>
            <person name="Zhou Z."/>
            <person name="Liu Y."/>
            <person name="Xu W."/>
            <person name="Pan J."/>
            <person name="Luo Z.H."/>
            <person name="Li M."/>
        </authorList>
    </citation>
    <scope>NUCLEOTIDE SEQUENCE [LARGE SCALE GENOMIC DNA]</scope>
    <source>
        <strain evidence="3">SpSt-508</strain>
    </source>
</reference>
<comment type="similarity">
    <text evidence="1">Belongs to the RutC family.</text>
</comment>
<name>A0A7C4QR20_9PLAN</name>
<organism evidence="3">
    <name type="scientific">Schlesneria paludicola</name>
    <dbReference type="NCBI Taxonomy" id="360056"/>
    <lineage>
        <taxon>Bacteria</taxon>
        <taxon>Pseudomonadati</taxon>
        <taxon>Planctomycetota</taxon>
        <taxon>Planctomycetia</taxon>
        <taxon>Planctomycetales</taxon>
        <taxon>Planctomycetaceae</taxon>
        <taxon>Schlesneria</taxon>
    </lineage>
</organism>
<proteinExistence type="inferred from homology"/>
<dbReference type="PANTHER" id="PTHR11803">
    <property type="entry name" value="2-IMINOBUTANOATE/2-IMINOPROPANOATE DEAMINASE RIDA"/>
    <property type="match status" value="1"/>
</dbReference>
<feature type="region of interest" description="Disordered" evidence="2">
    <location>
        <begin position="1"/>
        <end position="103"/>
    </location>
</feature>
<dbReference type="AlphaFoldDB" id="A0A7C4QR20"/>
<dbReference type="GO" id="GO:0019239">
    <property type="term" value="F:deaminase activity"/>
    <property type="evidence" value="ECO:0007669"/>
    <property type="project" value="TreeGrafter"/>
</dbReference>
<dbReference type="Gene3D" id="3.30.1330.40">
    <property type="entry name" value="RutC-like"/>
    <property type="match status" value="3"/>
</dbReference>
<dbReference type="CDD" id="cd00448">
    <property type="entry name" value="YjgF_YER057c_UK114_family"/>
    <property type="match status" value="2"/>
</dbReference>
<dbReference type="EMBL" id="DSVQ01000012">
    <property type="protein sequence ID" value="HGT39286.1"/>
    <property type="molecule type" value="Genomic_DNA"/>
</dbReference>
<accession>A0A7C4QR20</accession>